<dbReference type="SUPFAM" id="SSF46785">
    <property type="entry name" value="Winged helix' DNA-binding domain"/>
    <property type="match status" value="1"/>
</dbReference>
<dbReference type="Gene3D" id="3.40.640.10">
    <property type="entry name" value="Type I PLP-dependent aspartate aminotransferase-like (Major domain)"/>
    <property type="match status" value="1"/>
</dbReference>
<gene>
    <name evidence="7" type="ORF">ENN47_03535</name>
</gene>
<keyword evidence="7" id="KW-0808">Transferase</keyword>
<keyword evidence="3" id="KW-0805">Transcription regulation</keyword>
<dbReference type="InterPro" id="IPR015422">
    <property type="entry name" value="PyrdxlP-dep_Trfase_small"/>
</dbReference>
<dbReference type="GO" id="GO:0008483">
    <property type="term" value="F:transaminase activity"/>
    <property type="evidence" value="ECO:0007669"/>
    <property type="project" value="UniProtKB-KW"/>
</dbReference>
<dbReference type="CDD" id="cd07377">
    <property type="entry name" value="WHTH_GntR"/>
    <property type="match status" value="1"/>
</dbReference>
<dbReference type="EMBL" id="DSBT01000105">
    <property type="protein sequence ID" value="HDP77253.1"/>
    <property type="molecule type" value="Genomic_DNA"/>
</dbReference>
<keyword evidence="4" id="KW-0238">DNA-binding</keyword>
<accession>A0A7C1CXY4</accession>
<dbReference type="Proteomes" id="UP000886198">
    <property type="component" value="Unassembled WGS sequence"/>
</dbReference>
<evidence type="ECO:0000256" key="4">
    <source>
        <dbReference type="ARBA" id="ARBA00023125"/>
    </source>
</evidence>
<dbReference type="InterPro" id="IPR015424">
    <property type="entry name" value="PyrdxlP-dep_Trfase"/>
</dbReference>
<proteinExistence type="inferred from homology"/>
<name>A0A7C1CXY4_9BACT</name>
<dbReference type="InterPro" id="IPR015421">
    <property type="entry name" value="PyrdxlP-dep_Trfase_major"/>
</dbReference>
<dbReference type="InterPro" id="IPR000524">
    <property type="entry name" value="Tscrpt_reg_HTH_GntR"/>
</dbReference>
<organism evidence="7">
    <name type="scientific">Mesotoga infera</name>
    <dbReference type="NCBI Taxonomy" id="1236046"/>
    <lineage>
        <taxon>Bacteria</taxon>
        <taxon>Thermotogati</taxon>
        <taxon>Thermotogota</taxon>
        <taxon>Thermotogae</taxon>
        <taxon>Kosmotogales</taxon>
        <taxon>Kosmotogaceae</taxon>
        <taxon>Mesotoga</taxon>
    </lineage>
</organism>
<keyword evidence="2" id="KW-0663">Pyridoxal phosphate</keyword>
<dbReference type="PROSITE" id="PS50949">
    <property type="entry name" value="HTH_GNTR"/>
    <property type="match status" value="1"/>
</dbReference>
<sequence length="499" mass="55330">MLGLKIVVEKGSGVPLFKQLIDQLRTAIMRGEISEGTRLPSERELSKLLRLNRSVVVKAYNELKMDGLLDSRSGSGTYVISVRPPHKEFDMISWGEQLNSWATVPAGSARWASVLKGRPEDCIRFDTGIPLVGSEQTNLLKGILSDLTEDELKSSLDYPSLRGNPDLIKYLCLRLNGSGMHVNSRNILITIGAEEAVYLLFSALARPGETIVVENPTYINIINISRMFQHRVLPIDRNSEGLDFATLENVLKRSRVKFIYTMSCSHNPTGSNMPEGKKESLVRLAEKYSVPIIDDTVFSEIQYSRPAPKTLKYYDHHNCVIEIGGISKAYAPGLRIGWIVADEALIEKLIEPVRMISLGVPNISQLVAAKLLSTGEYDSFLKKYLGLCLDKKEAAKRACLRYLPAYVKVNEAQGGNFFWLELPTSLDCWKLVAEGIKNGVAVSPGSLFTFDSSGRNFVRLNPLGVPLEEIEEGIIRLSKVIESIAIGDRNEEGTVSVVV</sequence>
<dbReference type="PANTHER" id="PTHR46577:SF2">
    <property type="entry name" value="TRANSCRIPTIONAL REGULATORY PROTEIN"/>
    <property type="match status" value="1"/>
</dbReference>
<dbReference type="InterPro" id="IPR036390">
    <property type="entry name" value="WH_DNA-bd_sf"/>
</dbReference>
<keyword evidence="5" id="KW-0804">Transcription</keyword>
<dbReference type="GO" id="GO:0030170">
    <property type="term" value="F:pyridoxal phosphate binding"/>
    <property type="evidence" value="ECO:0007669"/>
    <property type="project" value="InterPro"/>
</dbReference>
<feature type="domain" description="HTH gntR-type" evidence="6">
    <location>
        <begin position="14"/>
        <end position="82"/>
    </location>
</feature>
<dbReference type="Pfam" id="PF00155">
    <property type="entry name" value="Aminotran_1_2"/>
    <property type="match status" value="1"/>
</dbReference>
<dbReference type="PRINTS" id="PR00035">
    <property type="entry name" value="HTHGNTR"/>
</dbReference>
<evidence type="ECO:0000256" key="2">
    <source>
        <dbReference type="ARBA" id="ARBA00022898"/>
    </source>
</evidence>
<dbReference type="InterPro" id="IPR004839">
    <property type="entry name" value="Aminotransferase_I/II_large"/>
</dbReference>
<protein>
    <submittedName>
        <fullName evidence="7">PLP-dependent aminotransferase family protein</fullName>
    </submittedName>
</protein>
<evidence type="ECO:0000259" key="6">
    <source>
        <dbReference type="PROSITE" id="PS50949"/>
    </source>
</evidence>
<evidence type="ECO:0000256" key="5">
    <source>
        <dbReference type="ARBA" id="ARBA00023163"/>
    </source>
</evidence>
<evidence type="ECO:0000256" key="1">
    <source>
        <dbReference type="ARBA" id="ARBA00005384"/>
    </source>
</evidence>
<dbReference type="CDD" id="cd00609">
    <property type="entry name" value="AAT_like"/>
    <property type="match status" value="1"/>
</dbReference>
<dbReference type="SUPFAM" id="SSF53383">
    <property type="entry name" value="PLP-dependent transferases"/>
    <property type="match status" value="1"/>
</dbReference>
<comment type="similarity">
    <text evidence="1">In the C-terminal section; belongs to the class-I pyridoxal-phosphate-dependent aminotransferase family.</text>
</comment>
<evidence type="ECO:0000256" key="3">
    <source>
        <dbReference type="ARBA" id="ARBA00023015"/>
    </source>
</evidence>
<keyword evidence="7" id="KW-0032">Aminotransferase</keyword>
<evidence type="ECO:0000313" key="7">
    <source>
        <dbReference type="EMBL" id="HDP77253.1"/>
    </source>
</evidence>
<dbReference type="SMART" id="SM00345">
    <property type="entry name" value="HTH_GNTR"/>
    <property type="match status" value="1"/>
</dbReference>
<dbReference type="InterPro" id="IPR036388">
    <property type="entry name" value="WH-like_DNA-bd_sf"/>
</dbReference>
<dbReference type="Gene3D" id="1.10.10.10">
    <property type="entry name" value="Winged helix-like DNA-binding domain superfamily/Winged helix DNA-binding domain"/>
    <property type="match status" value="1"/>
</dbReference>
<dbReference type="PANTHER" id="PTHR46577">
    <property type="entry name" value="HTH-TYPE TRANSCRIPTIONAL REGULATORY PROTEIN GABR"/>
    <property type="match status" value="1"/>
</dbReference>
<dbReference type="InterPro" id="IPR051446">
    <property type="entry name" value="HTH_trans_reg/aminotransferase"/>
</dbReference>
<comment type="caution">
    <text evidence="7">The sequence shown here is derived from an EMBL/GenBank/DDBJ whole genome shotgun (WGS) entry which is preliminary data.</text>
</comment>
<dbReference type="AlphaFoldDB" id="A0A7C1CXY4"/>
<dbReference type="Gene3D" id="3.90.1150.10">
    <property type="entry name" value="Aspartate Aminotransferase, domain 1"/>
    <property type="match status" value="1"/>
</dbReference>
<dbReference type="Pfam" id="PF00392">
    <property type="entry name" value="GntR"/>
    <property type="match status" value="1"/>
</dbReference>
<dbReference type="GO" id="GO:0003677">
    <property type="term" value="F:DNA binding"/>
    <property type="evidence" value="ECO:0007669"/>
    <property type="project" value="UniProtKB-KW"/>
</dbReference>
<reference evidence="7" key="1">
    <citation type="journal article" date="2020" name="mSystems">
        <title>Genome- and Community-Level Interaction Insights into Carbon Utilization and Element Cycling Functions of Hydrothermarchaeota in Hydrothermal Sediment.</title>
        <authorList>
            <person name="Zhou Z."/>
            <person name="Liu Y."/>
            <person name="Xu W."/>
            <person name="Pan J."/>
            <person name="Luo Z.H."/>
            <person name="Li M."/>
        </authorList>
    </citation>
    <scope>NUCLEOTIDE SEQUENCE [LARGE SCALE GENOMIC DNA]</scope>
    <source>
        <strain evidence="7">SpSt-1179</strain>
    </source>
</reference>
<dbReference type="GO" id="GO:0003700">
    <property type="term" value="F:DNA-binding transcription factor activity"/>
    <property type="evidence" value="ECO:0007669"/>
    <property type="project" value="InterPro"/>
</dbReference>